<reference evidence="9" key="1">
    <citation type="journal article" date="2015" name="PLoS Genet.">
        <title>Genome Sequence and Transcriptome Analyses of Chrysochromulina tobin: Metabolic Tools for Enhanced Algal Fitness in the Prominent Order Prymnesiales (Haptophyceae).</title>
        <authorList>
            <person name="Hovde B.T."/>
            <person name="Deodato C.R."/>
            <person name="Hunsperger H.M."/>
            <person name="Ryken S.A."/>
            <person name="Yost W."/>
            <person name="Jha R.K."/>
            <person name="Patterson J."/>
            <person name="Monnat R.J. Jr."/>
            <person name="Barlow S.B."/>
            <person name="Starkenburg S.R."/>
            <person name="Cattolico R.A."/>
        </authorList>
    </citation>
    <scope>NUCLEOTIDE SEQUENCE</scope>
    <source>
        <strain evidence="9">CCMP291</strain>
    </source>
</reference>
<evidence type="ECO:0000256" key="4">
    <source>
        <dbReference type="PROSITE-ProRule" id="PRU00282"/>
    </source>
</evidence>
<dbReference type="OrthoDB" id="409948at2759"/>
<evidence type="ECO:0000313" key="9">
    <source>
        <dbReference type="Proteomes" id="UP000037460"/>
    </source>
</evidence>
<accession>A0A0M0K3N7</accession>
<dbReference type="PROSITE" id="PS50920">
    <property type="entry name" value="SOLCAR"/>
    <property type="match status" value="1"/>
</dbReference>
<organism evidence="8 9">
    <name type="scientific">Chrysochromulina tobinii</name>
    <dbReference type="NCBI Taxonomy" id="1460289"/>
    <lineage>
        <taxon>Eukaryota</taxon>
        <taxon>Haptista</taxon>
        <taxon>Haptophyta</taxon>
        <taxon>Prymnesiophyceae</taxon>
        <taxon>Prymnesiales</taxon>
        <taxon>Chrysochromulinaceae</taxon>
        <taxon>Chrysochromulina</taxon>
    </lineage>
</organism>
<feature type="chain" id="PRO_5005602346" evidence="7">
    <location>
        <begin position="17"/>
        <end position="382"/>
    </location>
</feature>
<dbReference type="PANTHER" id="PTHR47567">
    <property type="entry name" value="MITOCHONDRIAL SUBSTRATE/SOLUTE CARRIER"/>
    <property type="match status" value="1"/>
</dbReference>
<dbReference type="PANTHER" id="PTHR47567:SF1">
    <property type="entry name" value="NAD-DEPENDENT EPIMERASE_DEHYDRATASE DOMAIN-CONTAINING PROTEIN"/>
    <property type="match status" value="1"/>
</dbReference>
<dbReference type="AlphaFoldDB" id="A0A0M0K3N7"/>
<dbReference type="GO" id="GO:0016020">
    <property type="term" value="C:membrane"/>
    <property type="evidence" value="ECO:0007669"/>
    <property type="project" value="UniProtKB-SubCell"/>
</dbReference>
<keyword evidence="2 4" id="KW-0812">Transmembrane</keyword>
<feature type="transmembrane region" description="Helical" evidence="6">
    <location>
        <begin position="231"/>
        <end position="251"/>
    </location>
</feature>
<dbReference type="Pfam" id="PF00153">
    <property type="entry name" value="Mito_carr"/>
    <property type="match status" value="2"/>
</dbReference>
<evidence type="ECO:0000256" key="5">
    <source>
        <dbReference type="RuleBase" id="RU000488"/>
    </source>
</evidence>
<evidence type="ECO:0000313" key="8">
    <source>
        <dbReference type="EMBL" id="KOO33461.1"/>
    </source>
</evidence>
<evidence type="ECO:0000256" key="1">
    <source>
        <dbReference type="ARBA" id="ARBA00004141"/>
    </source>
</evidence>
<evidence type="ECO:0000256" key="7">
    <source>
        <dbReference type="SAM" id="SignalP"/>
    </source>
</evidence>
<comment type="caution">
    <text evidence="8">The sequence shown here is derived from an EMBL/GenBank/DDBJ whole genome shotgun (WGS) entry which is preliminary data.</text>
</comment>
<keyword evidence="5" id="KW-0813">Transport</keyword>
<comment type="subcellular location">
    <subcellularLocation>
        <location evidence="1">Membrane</location>
        <topology evidence="1">Multi-pass membrane protein</topology>
    </subcellularLocation>
</comment>
<protein>
    <submittedName>
        <fullName evidence="8">Mitochondrial carrier protein</fullName>
    </submittedName>
</protein>
<dbReference type="Gene3D" id="1.50.40.10">
    <property type="entry name" value="Mitochondrial carrier domain"/>
    <property type="match status" value="1"/>
</dbReference>
<dbReference type="SUPFAM" id="SSF103506">
    <property type="entry name" value="Mitochondrial carrier"/>
    <property type="match status" value="1"/>
</dbReference>
<sequence>MILFLLFVSCLTPVAARTAAGGCAVHHRITLSASAPQQLLLLRGGTTSSNSEEGAKIAADPNASAAVANGTVSSATIAIAPSATPILRKALRKAIGGGVGGLLAGVVQVLTLMWLRTAMNYQYRHGGTTAEAMRALYAQGGLARFYQGVGWALVQTPLTRFGDTAANSGVLELLSGTALPLGVRTFLAGVAAALWRMALTPVDTLKTCLQVEGAGAYALLMDKVRAHGLGTLYAGCAATWLASLVGGYPWFATFNALDARVPRPPRDKVALKLTRSALLGVCATGVSDCVANSLRVIKTTRQTSAVSISYLEAVRLITAKDGWYGLFARGLGTRLLTNALQASLFTIVWKFVEEVIVARQKRQDERAARAVQLAAETTKATR</sequence>
<dbReference type="InterPro" id="IPR023395">
    <property type="entry name" value="MCP_dom_sf"/>
</dbReference>
<evidence type="ECO:0000256" key="6">
    <source>
        <dbReference type="SAM" id="Phobius"/>
    </source>
</evidence>
<name>A0A0M0K3N7_9EUKA</name>
<dbReference type="EMBL" id="JWZX01001514">
    <property type="protein sequence ID" value="KOO33461.1"/>
    <property type="molecule type" value="Genomic_DNA"/>
</dbReference>
<keyword evidence="3 4" id="KW-0472">Membrane</keyword>
<keyword evidence="6" id="KW-1133">Transmembrane helix</keyword>
<dbReference type="InterPro" id="IPR018108">
    <property type="entry name" value="MCP_transmembrane"/>
</dbReference>
<dbReference type="Proteomes" id="UP000037460">
    <property type="component" value="Unassembled WGS sequence"/>
</dbReference>
<proteinExistence type="inferred from homology"/>
<feature type="signal peptide" evidence="7">
    <location>
        <begin position="1"/>
        <end position="16"/>
    </location>
</feature>
<comment type="similarity">
    <text evidence="5">Belongs to the mitochondrial carrier (TC 2.A.29) family.</text>
</comment>
<evidence type="ECO:0000256" key="3">
    <source>
        <dbReference type="ARBA" id="ARBA00023136"/>
    </source>
</evidence>
<evidence type="ECO:0000256" key="2">
    <source>
        <dbReference type="ARBA" id="ARBA00022692"/>
    </source>
</evidence>
<feature type="repeat" description="Solcar" evidence="4">
    <location>
        <begin position="179"/>
        <end position="260"/>
    </location>
</feature>
<gene>
    <name evidence="8" type="ORF">Ctob_013460</name>
</gene>
<keyword evidence="7" id="KW-0732">Signal</keyword>
<feature type="transmembrane region" description="Helical" evidence="6">
    <location>
        <begin position="94"/>
        <end position="115"/>
    </location>
</feature>
<keyword evidence="9" id="KW-1185">Reference proteome</keyword>